<name>F4PSG4_CACFS</name>
<organism evidence="2 3">
    <name type="scientific">Cavenderia fasciculata</name>
    <name type="common">Slime mold</name>
    <name type="synonym">Dictyostelium fasciculatum</name>
    <dbReference type="NCBI Taxonomy" id="261658"/>
    <lineage>
        <taxon>Eukaryota</taxon>
        <taxon>Amoebozoa</taxon>
        <taxon>Evosea</taxon>
        <taxon>Eumycetozoa</taxon>
        <taxon>Dictyostelia</taxon>
        <taxon>Acytosteliales</taxon>
        <taxon>Cavenderiaceae</taxon>
        <taxon>Cavenderia</taxon>
    </lineage>
</organism>
<gene>
    <name evidence="2" type="ORF">DFA_01380</name>
</gene>
<evidence type="ECO:0000256" key="1">
    <source>
        <dbReference type="SAM" id="MobiDB-lite"/>
    </source>
</evidence>
<proteinExistence type="predicted"/>
<evidence type="ECO:0000313" key="2">
    <source>
        <dbReference type="EMBL" id="EGG21494.1"/>
    </source>
</evidence>
<feature type="compositionally biased region" description="Low complexity" evidence="1">
    <location>
        <begin position="421"/>
        <end position="445"/>
    </location>
</feature>
<dbReference type="AlphaFoldDB" id="F4PSG4"/>
<dbReference type="OMA" id="NEMNSER"/>
<reference evidence="3" key="1">
    <citation type="journal article" date="2011" name="Genome Res.">
        <title>Phylogeny-wide analysis of social amoeba genomes highlights ancient origins for complex intercellular communication.</title>
        <authorList>
            <person name="Heidel A.J."/>
            <person name="Lawal H.M."/>
            <person name="Felder M."/>
            <person name="Schilde C."/>
            <person name="Helps N.R."/>
            <person name="Tunggal B."/>
            <person name="Rivero F."/>
            <person name="John U."/>
            <person name="Schleicher M."/>
            <person name="Eichinger L."/>
            <person name="Platzer M."/>
            <person name="Noegel A.A."/>
            <person name="Schaap P."/>
            <person name="Gloeckner G."/>
        </authorList>
    </citation>
    <scope>NUCLEOTIDE SEQUENCE [LARGE SCALE GENOMIC DNA]</scope>
    <source>
        <strain evidence="3">SH3</strain>
    </source>
</reference>
<feature type="region of interest" description="Disordered" evidence="1">
    <location>
        <begin position="120"/>
        <end position="140"/>
    </location>
</feature>
<evidence type="ECO:0000313" key="3">
    <source>
        <dbReference type="Proteomes" id="UP000007797"/>
    </source>
</evidence>
<sequence length="468" mass="54572">MNRKLISQSSSWMSTMMCNHCIKNTTTMMTMYNGGATSMKMIGTRYMSIISKRGGNTGSMSSGMDARPSSKLRYEIQAKQNKLDQASKMLDSLSRQQQDMLLNTKRSPLRLQETIDSLTSTQPDKQYHLRQQQQQQQLSSPLSYVNKNLPTNRTVTDIHQRVQQLEKQPKPTKIKEAKALTKENQGTTEVKYSDNEELIFRLMINEMEVDRHSDEKVHELIVRLPEYQDYNNEVLRCLNQIDMDYMSLGDKEDSWVDNEYFEKRRNTEVEEIRRKHYRRVSDAVDKRLSDFNMELQGHLDGIIDMIKKYEGLTDEEIKNHPVHGYLYEEDEDLLQQTYNSKDSVLGNLEQDTTSDEFQMALEQTLGLAPGEKADISDVPEETQILFHKVMGTSYKRKEENIQHEFSMEPLNFNKPKNNTKQQYQHLQQKDQSQPSQQSQQSQQPSTLFNEDEDFNLKDILKGMKGANK</sequence>
<dbReference type="RefSeq" id="XP_004359344.1">
    <property type="nucleotide sequence ID" value="XM_004359287.1"/>
</dbReference>
<dbReference type="EMBL" id="GL883010">
    <property type="protein sequence ID" value="EGG21494.1"/>
    <property type="molecule type" value="Genomic_DNA"/>
</dbReference>
<keyword evidence="3" id="KW-1185">Reference proteome</keyword>
<dbReference type="GeneID" id="14872866"/>
<dbReference type="Proteomes" id="UP000007797">
    <property type="component" value="Unassembled WGS sequence"/>
</dbReference>
<dbReference type="KEGG" id="dfa:DFA_01380"/>
<feature type="region of interest" description="Disordered" evidence="1">
    <location>
        <begin position="407"/>
        <end position="468"/>
    </location>
</feature>
<dbReference type="OrthoDB" id="21528at2759"/>
<accession>F4PSG4</accession>
<protein>
    <submittedName>
        <fullName evidence="2">Uncharacterized protein</fullName>
    </submittedName>
</protein>